<keyword evidence="2" id="KW-0489">Methyltransferase</keyword>
<keyword evidence="3" id="KW-1185">Reference proteome</keyword>
<keyword evidence="2" id="KW-0808">Transferase</keyword>
<evidence type="ECO:0000259" key="1">
    <source>
        <dbReference type="Pfam" id="PF05050"/>
    </source>
</evidence>
<gene>
    <name evidence="2" type="ORF">LRS13_00820</name>
</gene>
<protein>
    <submittedName>
        <fullName evidence="2">FkbM family methyltransferase</fullName>
    </submittedName>
</protein>
<sequence>MFVDCGAYDGDTLASFLEHNGGRFSRFVALEPEPDNLAALQARVAALPADVAERVEILPYASAADAGTVTFGGSGTGAGISEDGHLTVETVALDDVVTGPVTYLKMDIEGAEPDALAGATAIVVRDRPVLGLCAYHVPDHLWSLLLAVDALADGYTYRMRRYGWDCWEVVLYALPTGRVAS</sequence>
<dbReference type="EMBL" id="CP088295">
    <property type="protein sequence ID" value="UUY06383.1"/>
    <property type="molecule type" value="Genomic_DNA"/>
</dbReference>
<dbReference type="Proteomes" id="UP001058860">
    <property type="component" value="Chromosome"/>
</dbReference>
<dbReference type="SUPFAM" id="SSF53335">
    <property type="entry name" value="S-adenosyl-L-methionine-dependent methyltransferases"/>
    <property type="match status" value="1"/>
</dbReference>
<accession>A0ABY5PNT7</accession>
<proteinExistence type="predicted"/>
<evidence type="ECO:0000313" key="2">
    <source>
        <dbReference type="EMBL" id="UUY06383.1"/>
    </source>
</evidence>
<dbReference type="PANTHER" id="PTHR34203">
    <property type="entry name" value="METHYLTRANSFERASE, FKBM FAMILY PROTEIN"/>
    <property type="match status" value="1"/>
</dbReference>
<dbReference type="Pfam" id="PF05050">
    <property type="entry name" value="Methyltransf_21"/>
    <property type="match status" value="1"/>
</dbReference>
<reference evidence="3" key="1">
    <citation type="submission" date="2021-11" db="EMBL/GenBank/DDBJ databases">
        <title>Cultivation dependent microbiological survey of springs from the worlds oldest radium mine currently devoted to the extraction of radon-saturated water.</title>
        <authorList>
            <person name="Kapinusova G."/>
            <person name="Smrhova T."/>
            <person name="Strejcek M."/>
            <person name="Suman J."/>
            <person name="Jani K."/>
            <person name="Pajer P."/>
            <person name="Uhlik O."/>
        </authorList>
    </citation>
    <scope>NUCLEOTIDE SEQUENCE [LARGE SCALE GENOMIC DNA]</scope>
    <source>
        <strain evidence="3">J379</strain>
    </source>
</reference>
<dbReference type="GO" id="GO:0032259">
    <property type="term" value="P:methylation"/>
    <property type="evidence" value="ECO:0007669"/>
    <property type="project" value="UniProtKB-KW"/>
</dbReference>
<dbReference type="GO" id="GO:0008168">
    <property type="term" value="F:methyltransferase activity"/>
    <property type="evidence" value="ECO:0007669"/>
    <property type="project" value="UniProtKB-KW"/>
</dbReference>
<feature type="domain" description="Methyltransferase FkbM" evidence="1">
    <location>
        <begin position="4"/>
        <end position="158"/>
    </location>
</feature>
<dbReference type="NCBIfam" id="TIGR01444">
    <property type="entry name" value="fkbM_fam"/>
    <property type="match status" value="1"/>
</dbReference>
<organism evidence="2 3">
    <name type="scientific">Svornostia abyssi</name>
    <dbReference type="NCBI Taxonomy" id="2898438"/>
    <lineage>
        <taxon>Bacteria</taxon>
        <taxon>Bacillati</taxon>
        <taxon>Actinomycetota</taxon>
        <taxon>Thermoleophilia</taxon>
        <taxon>Solirubrobacterales</taxon>
        <taxon>Baekduiaceae</taxon>
        <taxon>Svornostia</taxon>
    </lineage>
</organism>
<dbReference type="Gene3D" id="3.40.50.150">
    <property type="entry name" value="Vaccinia Virus protein VP39"/>
    <property type="match status" value="1"/>
</dbReference>
<name>A0ABY5PNT7_9ACTN</name>
<dbReference type="PANTHER" id="PTHR34203:SF15">
    <property type="entry name" value="SLL1173 PROTEIN"/>
    <property type="match status" value="1"/>
</dbReference>
<dbReference type="InterPro" id="IPR052514">
    <property type="entry name" value="SAM-dependent_MTase"/>
</dbReference>
<dbReference type="InterPro" id="IPR029063">
    <property type="entry name" value="SAM-dependent_MTases_sf"/>
</dbReference>
<evidence type="ECO:0000313" key="3">
    <source>
        <dbReference type="Proteomes" id="UP001058860"/>
    </source>
</evidence>
<dbReference type="InterPro" id="IPR006342">
    <property type="entry name" value="FkbM_mtfrase"/>
</dbReference>